<sequence>MSILMGEIAGNLTATQPDAQALINNFKKCLTDYRKHAEAVYGGLIDAEQQFKVGDEVGTADKDSKAANTLYANCPANGKLKLVHSFEAARFVPIGNTKVRLVPVEDGKLYGKNEVGKALEYTIGPSGILEVTGLKPNQQYEITFFPNPTPAQINSLFSSYQGVIGDLSGWLQTQWSTEFLPLWQAHTNASMAGRSLQQLESAWKGFLKAIMGLWSDIMGLYDLVAHPRENYEKLKKFFTEEEIKKIYNASKKAIETALLIASDEPLMWIYVAAIVAWVKMLPPQTRTEVLAELTTEVLLNILIGIVLTGGIGLAVRVGAKGLNAAKNSGKVMKLIEDFTAMLMNLSKKNAAGHAETAKPLLLNGNAAMNPARKASVEIAPPKPAETAVAPKKKPPVTGGTVETDAQIQARAKRENATRMEQAEKTDNAPEQSKTPADQPAQCADKTCTNGEPVSMVTGEELLTLTDGELGGVLPFEWTRLYRSSAVEVDSRLGYGWSHSLSHRLQLDDDGVLWTDNENRQTRFPMPTEQRPAITNSLAQAAIYLGTAPGELILTQAGPKPRFYHFRAGRLTTISDPYDNQVHISYDLVDRIQRIDNGAGRSLLLRYDDRHIVAVDQQQQRSEYDERGERQDPWLTLQTLVTYAYNDRQQLVSATNAVGETEYYRYNDQHVILERQLAGGASFFWEWEREGKFSRCVRHWANYSQLEARYEWDDKGTVTVYNADGSEQVYVHDENARLISETAPDGAETQKAYDEDGRLIAEKDALGAVTEYQYNTAGRLVAVIPPEDAPTHYNYFDGQLVEVRRGKARWQYDRNDQGDITRQVDPHGNETHYRYDLHGRLLEIRHPDGSRHTLGWNGLGQLLEEHLPDGGQRKYRYDALGRQITRQEETGAITHYQWDAVNRLSQVTLPGGATRAFSYNPYGRVTAERDELGRVTRYEYADNLHLVSRRINPDGSQLLYRYDNSRLLLTEIENERGEHYHLDYYSNGLIQQETGFDGRRTAYEYDLNGQLLKKTEFGDDGSELVTEYQRDSAGRLLVKTLADGEKIHYSYDALGRLVNVDDGHWPLAYEYDLQDRLITEHQGWGTTRYEYDKLGQLSHCRLPDGSKLDYRHQAGGQLSSIDLNGSRLTSHQFAAGREQQRQQGLLLSQYQYDEQGRLQAHSVSQRDKHLLQRRYAYDANGNLAGIDDSRKGNLRYHYDPLDRLINVRGATPESFAHDPAGNLLGQGDQPAANLANVKGNRLLMQGDRHYDYDAYGNQIRERRGAGQKLVTEYRYDVQHRLIGVSLPGGSTASYKYDAFGRRIEKTVDGHSTEFLWQGERLIAESAENRYRSYIYEPGSFRPLAMLDGEGPRKATPFYYQLDHLGTPQELTDYSGEIMWSAKYRAYGNLAALDISEIDNPLRFQGQYFDAETGLHYNRHRYYNPGTGRFLTPDPIKLAGGLNSYQYVPNPTGWVDPLGLNNCPGATMHNGVPISNNARGHLENIDGYSTKTGVKGAHNRNDFLQAATDKNLHIISETQSPTTPGLSEIVYGRDSLDRAGNVVGVKQFGNPKTVYDPSVISTDRMFEAGKEAAASGYSQAKASGNRVYSASHDGIIFRIYLDETLTTVTNFHPTMK</sequence>
<dbReference type="PANTHER" id="PTHR32305">
    <property type="match status" value="1"/>
</dbReference>
<keyword evidence="1" id="KW-0677">Repeat</keyword>
<dbReference type="InterPro" id="IPR045351">
    <property type="entry name" value="DUF6531"/>
</dbReference>
<feature type="domain" description="DUF6531" evidence="3">
    <location>
        <begin position="450"/>
        <end position="523"/>
    </location>
</feature>
<feature type="domain" description="Teneurin-like YD-shell" evidence="4">
    <location>
        <begin position="1027"/>
        <end position="1122"/>
    </location>
</feature>
<dbReference type="InterPro" id="IPR006530">
    <property type="entry name" value="YD"/>
</dbReference>
<dbReference type="InterPro" id="IPR031325">
    <property type="entry name" value="RHS_repeat"/>
</dbReference>
<feature type="domain" description="Teneurin-like YD-shell" evidence="4">
    <location>
        <begin position="1140"/>
        <end position="1432"/>
    </location>
</feature>
<evidence type="ECO:0000259" key="4">
    <source>
        <dbReference type="Pfam" id="PF25023"/>
    </source>
</evidence>
<feature type="region of interest" description="Disordered" evidence="2">
    <location>
        <begin position="382"/>
        <end position="448"/>
    </location>
</feature>
<dbReference type="NCBIfam" id="TIGR01643">
    <property type="entry name" value="YD_repeat_2x"/>
    <property type="match status" value="8"/>
</dbReference>
<evidence type="ECO:0000313" key="6">
    <source>
        <dbReference type="Proteomes" id="UP000277236"/>
    </source>
</evidence>
<dbReference type="Pfam" id="PF05593">
    <property type="entry name" value="RHS_repeat"/>
    <property type="match status" value="1"/>
</dbReference>
<comment type="caution">
    <text evidence="5">The sequence shown here is derived from an EMBL/GenBank/DDBJ whole genome shotgun (WGS) entry which is preliminary data.</text>
</comment>
<evidence type="ECO:0000313" key="5">
    <source>
        <dbReference type="EMBL" id="RMQ43980.1"/>
    </source>
</evidence>
<evidence type="ECO:0000256" key="2">
    <source>
        <dbReference type="SAM" id="MobiDB-lite"/>
    </source>
</evidence>
<proteinExistence type="predicted"/>
<gene>
    <name evidence="5" type="ORF">ALQ04_100373</name>
</gene>
<dbReference type="RefSeq" id="WP_122316998.1">
    <property type="nucleotide sequence ID" value="NZ_RBRE01000062.1"/>
</dbReference>
<protein>
    <submittedName>
        <fullName evidence="5">Rhs protein</fullName>
    </submittedName>
</protein>
<evidence type="ECO:0000259" key="3">
    <source>
        <dbReference type="Pfam" id="PF20148"/>
    </source>
</evidence>
<dbReference type="Gene3D" id="3.90.930.1">
    <property type="match status" value="2"/>
</dbReference>
<dbReference type="InterPro" id="IPR056823">
    <property type="entry name" value="TEN-like_YD-shell"/>
</dbReference>
<dbReference type="EMBL" id="RBRE01000062">
    <property type="protein sequence ID" value="RMQ43980.1"/>
    <property type="molecule type" value="Genomic_DNA"/>
</dbReference>
<dbReference type="Pfam" id="PF25023">
    <property type="entry name" value="TEN_YD-shell"/>
    <property type="match status" value="3"/>
</dbReference>
<organism evidence="5 6">
    <name type="scientific">Pseudomonas cichorii</name>
    <dbReference type="NCBI Taxonomy" id="36746"/>
    <lineage>
        <taxon>Bacteria</taxon>
        <taxon>Pseudomonadati</taxon>
        <taxon>Pseudomonadota</taxon>
        <taxon>Gammaproteobacteria</taxon>
        <taxon>Pseudomonadales</taxon>
        <taxon>Pseudomonadaceae</taxon>
        <taxon>Pseudomonas</taxon>
    </lineage>
</organism>
<dbReference type="Proteomes" id="UP000277236">
    <property type="component" value="Unassembled WGS sequence"/>
</dbReference>
<feature type="compositionally biased region" description="Basic and acidic residues" evidence="2">
    <location>
        <begin position="411"/>
        <end position="427"/>
    </location>
</feature>
<dbReference type="InterPro" id="IPR022385">
    <property type="entry name" value="Rhs_assc_core"/>
</dbReference>
<dbReference type="CDD" id="cd20686">
    <property type="entry name" value="CdiA-CT_Ec-like"/>
    <property type="match status" value="1"/>
</dbReference>
<dbReference type="OrthoDB" id="9816400at2"/>
<dbReference type="PANTHER" id="PTHR32305:SF15">
    <property type="entry name" value="PROTEIN RHSA-RELATED"/>
    <property type="match status" value="1"/>
</dbReference>
<dbReference type="Pfam" id="PF20148">
    <property type="entry name" value="DUF6531"/>
    <property type="match status" value="1"/>
</dbReference>
<name>A0A3M4LRF5_PSECI</name>
<dbReference type="NCBIfam" id="TIGR03696">
    <property type="entry name" value="Rhs_assc_core"/>
    <property type="match status" value="1"/>
</dbReference>
<dbReference type="InterPro" id="IPR050708">
    <property type="entry name" value="T6SS_VgrG/RHS"/>
</dbReference>
<accession>A0A3M4LRF5</accession>
<reference evidence="5 6" key="1">
    <citation type="submission" date="2018-08" db="EMBL/GenBank/DDBJ databases">
        <title>Recombination of ecologically and evolutionarily significant loci maintains genetic cohesion in the Pseudomonas syringae species complex.</title>
        <authorList>
            <person name="Dillon M."/>
            <person name="Thakur S."/>
            <person name="Almeida R.N.D."/>
            <person name="Weir B.S."/>
            <person name="Guttman D.S."/>
        </authorList>
    </citation>
    <scope>NUCLEOTIDE SEQUENCE [LARGE SCALE GENOMIC DNA]</scope>
    <source>
        <strain evidence="5 6">ICMP 3353</strain>
    </source>
</reference>
<dbReference type="SUPFAM" id="SSF69304">
    <property type="entry name" value="Tricorn protease N-terminal domain"/>
    <property type="match status" value="1"/>
</dbReference>
<evidence type="ECO:0000256" key="1">
    <source>
        <dbReference type="ARBA" id="ARBA00022737"/>
    </source>
</evidence>
<feature type="domain" description="Teneurin-like YD-shell" evidence="4">
    <location>
        <begin position="769"/>
        <end position="907"/>
    </location>
</feature>
<dbReference type="Gene3D" id="2.180.10.10">
    <property type="entry name" value="RHS repeat-associated core"/>
    <property type="match status" value="2"/>
</dbReference>